<dbReference type="CDD" id="cd06558">
    <property type="entry name" value="crotonase-like"/>
    <property type="match status" value="1"/>
</dbReference>
<evidence type="ECO:0000313" key="6">
    <source>
        <dbReference type="Proteomes" id="UP001597322"/>
    </source>
</evidence>
<accession>A0ABW4M0X1</accession>
<evidence type="ECO:0000256" key="1">
    <source>
        <dbReference type="ARBA" id="ARBA00001709"/>
    </source>
</evidence>
<sequence length="342" mass="37425">MSNSDLTVRVEGRVGYITLTRAKVLNAVNHTIVSVMTEALARWANDPQIAMVLVDSDSERAFSAGGDLSAMYHYGKTGEYEAGNAFWREEYRLNAMISRYPKPYVAFMDGIVMGGGVGLSAHGSHRIVTEHSVVAMPEASIGLITDVGGTYLLHQAPGHLGEYLGLTATRMNGADAIYARMADYLVPRERLGELKAQLIATGDVREIEKVTATDIVSPLAALQPQVDACFSAPSIQDIRSRLSGIAEEWAHKAEEAISRASPISLLAILAAVRKANTLEAALRHEYRFVSRVLEHGDFVEGIRAVIIDKDKNPQWRYKRVEDVPQSLLELFAREAEGGDPAF</sequence>
<dbReference type="NCBIfam" id="NF004127">
    <property type="entry name" value="PRK05617.1"/>
    <property type="match status" value="1"/>
</dbReference>
<dbReference type="PANTHER" id="PTHR43176">
    <property type="entry name" value="3-HYDROXYISOBUTYRYL-COA HYDROLASE-RELATED"/>
    <property type="match status" value="1"/>
</dbReference>
<proteinExistence type="predicted"/>
<protein>
    <recommendedName>
        <fullName evidence="2">3-hydroxyisobutyryl-CoA hydrolase</fullName>
        <ecNumber evidence="2">3.1.2.4</ecNumber>
    </recommendedName>
</protein>
<dbReference type="EC" id="3.1.2.4" evidence="2"/>
<gene>
    <name evidence="5" type="ORF">ACFSE1_05560</name>
</gene>
<dbReference type="InterPro" id="IPR032259">
    <property type="entry name" value="HIBYL-CoA-H"/>
</dbReference>
<evidence type="ECO:0000256" key="3">
    <source>
        <dbReference type="ARBA" id="ARBA00022801"/>
    </source>
</evidence>
<dbReference type="Gene3D" id="3.90.226.10">
    <property type="entry name" value="2-enoyl-CoA Hydratase, Chain A, domain 1"/>
    <property type="match status" value="1"/>
</dbReference>
<feature type="domain" description="Enoyl-CoA hydratase/isomerase" evidence="4">
    <location>
        <begin position="14"/>
        <end position="329"/>
    </location>
</feature>
<evidence type="ECO:0000259" key="4">
    <source>
        <dbReference type="Pfam" id="PF16113"/>
    </source>
</evidence>
<dbReference type="EMBL" id="JBHUEQ010000006">
    <property type="protein sequence ID" value="MFD1744925.1"/>
    <property type="molecule type" value="Genomic_DNA"/>
</dbReference>
<name>A0ABW4M0X1_9HYPH</name>
<evidence type="ECO:0000313" key="5">
    <source>
        <dbReference type="EMBL" id="MFD1744925.1"/>
    </source>
</evidence>
<reference evidence="6" key="1">
    <citation type="journal article" date="2019" name="Int. J. Syst. Evol. Microbiol.">
        <title>The Global Catalogue of Microorganisms (GCM) 10K type strain sequencing project: providing services to taxonomists for standard genome sequencing and annotation.</title>
        <authorList>
            <consortium name="The Broad Institute Genomics Platform"/>
            <consortium name="The Broad Institute Genome Sequencing Center for Infectious Disease"/>
            <person name="Wu L."/>
            <person name="Ma J."/>
        </authorList>
    </citation>
    <scope>NUCLEOTIDE SEQUENCE [LARGE SCALE GENOMIC DNA]</scope>
    <source>
        <strain evidence="6">CG52</strain>
    </source>
</reference>
<comment type="caution">
    <text evidence="5">The sequence shown here is derived from an EMBL/GenBank/DDBJ whole genome shotgun (WGS) entry which is preliminary data.</text>
</comment>
<evidence type="ECO:0000256" key="2">
    <source>
        <dbReference type="ARBA" id="ARBA00011915"/>
    </source>
</evidence>
<organism evidence="5 6">
    <name type="scientific">Rhizobium helianthi</name>
    <dbReference type="NCBI Taxonomy" id="1132695"/>
    <lineage>
        <taxon>Bacteria</taxon>
        <taxon>Pseudomonadati</taxon>
        <taxon>Pseudomonadota</taxon>
        <taxon>Alphaproteobacteria</taxon>
        <taxon>Hyphomicrobiales</taxon>
        <taxon>Rhizobiaceae</taxon>
        <taxon>Rhizobium/Agrobacterium group</taxon>
        <taxon>Rhizobium</taxon>
    </lineage>
</organism>
<dbReference type="Proteomes" id="UP001597322">
    <property type="component" value="Unassembled WGS sequence"/>
</dbReference>
<comment type="catalytic activity">
    <reaction evidence="1">
        <text>3-hydroxy-2-methylpropanoyl-CoA + H2O = 3-hydroxy-2-methylpropanoate + CoA + H(+)</text>
        <dbReference type="Rhea" id="RHEA:20888"/>
        <dbReference type="ChEBI" id="CHEBI:11805"/>
        <dbReference type="ChEBI" id="CHEBI:15377"/>
        <dbReference type="ChEBI" id="CHEBI:15378"/>
        <dbReference type="ChEBI" id="CHEBI:57287"/>
        <dbReference type="ChEBI" id="CHEBI:57340"/>
        <dbReference type="EC" id="3.1.2.4"/>
    </reaction>
</comment>
<dbReference type="InterPro" id="IPR029045">
    <property type="entry name" value="ClpP/crotonase-like_dom_sf"/>
</dbReference>
<keyword evidence="6" id="KW-1185">Reference proteome</keyword>
<dbReference type="Pfam" id="PF16113">
    <property type="entry name" value="ECH_2"/>
    <property type="match status" value="1"/>
</dbReference>
<keyword evidence="3" id="KW-0378">Hydrolase</keyword>
<dbReference type="RefSeq" id="WP_377397593.1">
    <property type="nucleotide sequence ID" value="NZ_JBHUEQ010000006.1"/>
</dbReference>
<dbReference type="PANTHER" id="PTHR43176:SF3">
    <property type="entry name" value="3-HYDROXYISOBUTYRYL-COA HYDROLASE, MITOCHONDRIAL"/>
    <property type="match status" value="1"/>
</dbReference>
<dbReference type="SUPFAM" id="SSF52096">
    <property type="entry name" value="ClpP/crotonase"/>
    <property type="match status" value="1"/>
</dbReference>
<dbReference type="InterPro" id="IPR045004">
    <property type="entry name" value="ECH_dom"/>
</dbReference>